<evidence type="ECO:0000256" key="10">
    <source>
        <dbReference type="ARBA" id="ARBA00078071"/>
    </source>
</evidence>
<dbReference type="HOGENOM" id="CLU_001634_5_3_1"/>
<protein>
    <recommendedName>
        <fullName evidence="10">TEP1-F</fullName>
    </recommendedName>
</protein>
<dbReference type="SUPFAM" id="SSF49410">
    <property type="entry name" value="Alpha-macroglobulin receptor domain"/>
    <property type="match status" value="1"/>
</dbReference>
<dbReference type="InterPro" id="IPR050473">
    <property type="entry name" value="A2M/Complement_sys"/>
</dbReference>
<dbReference type="PaxDb" id="7159-AAEL001802-PA"/>
<dbReference type="Gene3D" id="1.50.10.20">
    <property type="match status" value="1"/>
</dbReference>
<dbReference type="Gene3D" id="2.60.40.10">
    <property type="entry name" value="Immunoglobulins"/>
    <property type="match status" value="2"/>
</dbReference>
<dbReference type="SMART" id="SM01360">
    <property type="entry name" value="A2M"/>
    <property type="match status" value="1"/>
</dbReference>
<dbReference type="Pfam" id="PF00207">
    <property type="entry name" value="A2M"/>
    <property type="match status" value="1"/>
</dbReference>
<dbReference type="SMART" id="SM01359">
    <property type="entry name" value="A2M_N_2"/>
    <property type="match status" value="1"/>
</dbReference>
<evidence type="ECO:0000256" key="6">
    <source>
        <dbReference type="ARBA" id="ARBA00023157"/>
    </source>
</evidence>
<sequence>MSVFIQTDKPVYTPGDLIRFRVIVVDADTRPVTSIKTVNIAIDDSAKNSIRKWPYAKLLNGIFESQVQLASSPVLGTWIINVTASDDIIVTKQIEVKEYVLPKFFVKVYPSEVLLGKNKKVSLTLDAYYTFKEPVDGNYKVELFLDHTKRKPDFIKSDRITGKTSLEFQLKNEVDIDGDEQYTDVTVEVEVVEAFSNRTVSITENIPIYRQPYTVTLLPSAPSFRPGVPFNVQIVVKDQLGHPPAEEKAASIDLTVEFHLPIDSDTKSITVDLDEKGTGQLTLEPRPDAQELKVNATYDSQQYDVIHDPIHGFSSQSKQYITVTLNPKYYNNIKVDKDIVLDISCTETMTHFSYIVVTRGNIVEASNVPVRIKKKHSLRLKMTSKMSPESRLLVYYTNREYLIFDDIELKFDSFNNDFKFDLNDDEYFPGQSVYIDVYASKDSYVAFSGIDESVLLVGKERHDFNKGDVLKELALYGATNDAEFDLFHVSFMSNGLIIPVNVSVTRSQNARFGTLLGRTRQQAIEIRTQFLESWLWKSFSMDGRNNFKAIEDSVPDTITTYHVSGFALSPTLGLGVIQQPVSFTVRKKFYLVANLPYSIKRGEVALIQVTVFNFLGSSITTDVTLFNKRDEIEFVENASTNNTHRTKAVIVPNNNGKSVSFMVKAKKLGQIAIKFQAVNLLETDALEHMLRVTPESHRYEKNVARFVELPKFETQTFDVKLDIPKNIDEGSAQIKFTLDPDILGTAISNLDGLIRKPFGCGEQNMLHFVPNIVVLDYLNETNTAAEDVRTKAINFLSSGYQNQLRYKRSDGAFSVWGQSYAGSTFLTAFVAKSFKIAAKYIQVDKSIVDAAFDWLVKQQQSDGRFPEVGQVFQADMQGGLRNNGFALTAYVLIAFAENKEVYRKYQSQLNKTTNFIADRLANMENPYDLSLSTYALMLTNHGKRTEFLHKLVEKSIFDRNQTERYWDSKPVDIEVAGYALLSYVAAGKLLDATPIMRWLNKQRYGLGGYPGTQETFVGLKALATFAANVTSRRNEYTVRIFYEPNGRRTFDVHMHNSFNIQELDIPNNIRKMKVEVEGIGRGFFQVAYQYYQNMQVAKPSFSITINQLNTTTEHMQQLDVCVKYIPKEAYQKSNMALVEIFLPSGLVADSDAITDKTGGIRRIERRFSDTSVVIYYDNLDPEDKCFRVTAYRRYKIALHLPSYIIVYDYYNFERFAIQKYEGKVLQLCDICEDEDCETLSCQNSSKLAIM</sequence>
<accession>Q17K56</accession>
<dbReference type="InterPro" id="IPR036595">
    <property type="entry name" value="A-macroglobulin_rcpt-bd_sf"/>
</dbReference>
<evidence type="ECO:0000256" key="1">
    <source>
        <dbReference type="ARBA" id="ARBA00004613"/>
    </source>
</evidence>
<dbReference type="Gene3D" id="2.60.40.690">
    <property type="entry name" value="Alpha-macroglobulin, receptor-binding domain"/>
    <property type="match status" value="1"/>
</dbReference>
<dbReference type="InterPro" id="IPR049135">
    <property type="entry name" value="TEP1_CUB2"/>
</dbReference>
<dbReference type="Pfam" id="PF07677">
    <property type="entry name" value="A2M_recep"/>
    <property type="match status" value="1"/>
</dbReference>
<evidence type="ECO:0000313" key="15">
    <source>
        <dbReference type="Proteomes" id="UP000682892"/>
    </source>
</evidence>
<reference evidence="14" key="3">
    <citation type="submission" date="2012-09" db="EMBL/GenBank/DDBJ databases">
        <authorList>
            <consortium name="VectorBase"/>
        </authorList>
    </citation>
    <scope>NUCLEOTIDE SEQUENCE</scope>
    <source>
        <strain evidence="14">Liverpool</strain>
    </source>
</reference>
<dbReference type="CDD" id="cd02897">
    <property type="entry name" value="A2M_2"/>
    <property type="match status" value="1"/>
</dbReference>
<organism evidence="14 15">
    <name type="scientific">Aedes aegypti</name>
    <name type="common">Yellowfever mosquito</name>
    <name type="synonym">Culex aegypti</name>
    <dbReference type="NCBI Taxonomy" id="7159"/>
    <lineage>
        <taxon>Eukaryota</taxon>
        <taxon>Metazoa</taxon>
        <taxon>Ecdysozoa</taxon>
        <taxon>Arthropoda</taxon>
        <taxon>Hexapoda</taxon>
        <taxon>Insecta</taxon>
        <taxon>Pterygota</taxon>
        <taxon>Neoptera</taxon>
        <taxon>Endopterygota</taxon>
        <taxon>Diptera</taxon>
        <taxon>Nematocera</taxon>
        <taxon>Culicoidea</taxon>
        <taxon>Culicidae</taxon>
        <taxon>Culicinae</taxon>
        <taxon>Aedini</taxon>
        <taxon>Aedes</taxon>
        <taxon>Stegomyia</taxon>
    </lineage>
</organism>
<keyword evidence="3" id="KW-0732">Signal</keyword>
<feature type="domain" description="Alpha-2-macroglobulin bait region" evidence="11">
    <location>
        <begin position="321"/>
        <end position="457"/>
    </location>
</feature>
<dbReference type="Gene3D" id="2.20.130.20">
    <property type="match status" value="1"/>
</dbReference>
<dbReference type="InterPro" id="IPR008930">
    <property type="entry name" value="Terpenoid_cyclase/PrenylTrfase"/>
</dbReference>
<dbReference type="SMART" id="SM01361">
    <property type="entry name" value="A2M_recep"/>
    <property type="match status" value="1"/>
</dbReference>
<evidence type="ECO:0000256" key="3">
    <source>
        <dbReference type="ARBA" id="ARBA00022729"/>
    </source>
</evidence>
<dbReference type="InterPro" id="IPR019742">
    <property type="entry name" value="MacrogloblnA2_CS"/>
</dbReference>
<dbReference type="InterPro" id="IPR047565">
    <property type="entry name" value="Alpha-macroglob_thiol-ester_cl"/>
</dbReference>
<dbReference type="InterPro" id="IPR041555">
    <property type="entry name" value="MG3"/>
</dbReference>
<comment type="subunit">
    <text evidence="9">Heterodimer of a TEP1-N chain and an TEP1-C chain non-covalently linked. Forms a complex composed of TEP1-N and TEP1-C heterodimer, LRIM1 and APL1C; the interaction stabilizes TEP1-N and TEP1-C heterodimer, prevents its binding to tissues while circulating in the hemolymph and protects the thioester bond from hydrolysis. Mature TEP1 and to a lesser extent full-length TEP1 interact with SPCLIP1; the interaction is induced by microbial infection.</text>
</comment>
<dbReference type="PANTHER" id="PTHR11412:SF136">
    <property type="entry name" value="CD109 ANTIGEN"/>
    <property type="match status" value="1"/>
</dbReference>
<dbReference type="InterPro" id="IPR041813">
    <property type="entry name" value="A2M_TED"/>
</dbReference>
<dbReference type="GO" id="GO:0004866">
    <property type="term" value="F:endopeptidase inhibitor activity"/>
    <property type="evidence" value="ECO:0007669"/>
    <property type="project" value="InterPro"/>
</dbReference>
<dbReference type="AlphaFoldDB" id="Q17K56"/>
<evidence type="ECO:0000256" key="8">
    <source>
        <dbReference type="ARBA" id="ARBA00057615"/>
    </source>
</evidence>
<comment type="function">
    <text evidence="8">Binds covalently through a thioester bond to the pathogen surface resulting in pathogen clearance.</text>
</comment>
<feature type="domain" description="Alpha-2-macroglobulin" evidence="12">
    <location>
        <begin position="533"/>
        <end position="625"/>
    </location>
</feature>
<dbReference type="Pfam" id="PF07703">
    <property type="entry name" value="A2M_BRD"/>
    <property type="match status" value="1"/>
</dbReference>
<evidence type="ECO:0000259" key="13">
    <source>
        <dbReference type="SMART" id="SM01361"/>
    </source>
</evidence>
<dbReference type="eggNOG" id="KOG1366">
    <property type="taxonomic scope" value="Eukaryota"/>
</dbReference>
<keyword evidence="7" id="KW-0325">Glycoprotein</keyword>
<dbReference type="InterPro" id="IPR002890">
    <property type="entry name" value="MG2"/>
</dbReference>
<reference evidence="14" key="1">
    <citation type="submission" date="2005-10" db="EMBL/GenBank/DDBJ databases">
        <authorList>
            <person name="Loftus B.J."/>
            <person name="Nene V.M."/>
            <person name="Hannick L.I."/>
            <person name="Bidwell S."/>
            <person name="Haas B."/>
            <person name="Amedeo P."/>
            <person name="Orvis J."/>
            <person name="Wortman J.R."/>
            <person name="White O.R."/>
            <person name="Salzberg S."/>
            <person name="Shumway M."/>
            <person name="Koo H."/>
            <person name="Zhao Y."/>
            <person name="Holmes M."/>
            <person name="Miller J."/>
            <person name="Schatz M."/>
            <person name="Pop M."/>
            <person name="Pai G."/>
            <person name="Utterback T."/>
            <person name="Rogers Y.-H."/>
            <person name="Kravitz S."/>
            <person name="Fraser C.M."/>
        </authorList>
    </citation>
    <scope>NUCLEOTIDE SEQUENCE</scope>
    <source>
        <strain evidence="14">Liverpool</strain>
    </source>
</reference>
<proteinExistence type="predicted"/>
<dbReference type="FunFam" id="2.60.40.1930:FF:000001">
    <property type="entry name" value="CD109 isoform 3"/>
    <property type="match status" value="1"/>
</dbReference>
<dbReference type="OMA" id="YYDNMGS"/>
<dbReference type="Gene3D" id="2.60.40.1940">
    <property type="match status" value="1"/>
</dbReference>
<dbReference type="InterPro" id="IPR040839">
    <property type="entry name" value="MG4"/>
</dbReference>
<dbReference type="GO" id="GO:0002376">
    <property type="term" value="P:immune system process"/>
    <property type="evidence" value="ECO:0007669"/>
    <property type="project" value="UniProtKB-KW"/>
</dbReference>
<evidence type="ECO:0000313" key="14">
    <source>
        <dbReference type="EMBL" id="EAT47036.1"/>
    </source>
</evidence>
<dbReference type="SMART" id="SM01419">
    <property type="entry name" value="Thiol-ester_cl"/>
    <property type="match status" value="1"/>
</dbReference>
<dbReference type="Pfam" id="PF21412">
    <property type="entry name" value="TEP1_CUB2"/>
    <property type="match status" value="1"/>
</dbReference>
<evidence type="ECO:0000256" key="9">
    <source>
        <dbReference type="ARBA" id="ARBA00063781"/>
    </source>
</evidence>
<dbReference type="Pfam" id="PF17789">
    <property type="entry name" value="MG4"/>
    <property type="match status" value="1"/>
</dbReference>
<dbReference type="PhylomeDB" id="Q17K56"/>
<dbReference type="EMBL" id="CH477228">
    <property type="protein sequence ID" value="EAT47036.1"/>
    <property type="molecule type" value="Genomic_DNA"/>
</dbReference>
<evidence type="ECO:0000256" key="5">
    <source>
        <dbReference type="ARBA" id="ARBA00022966"/>
    </source>
</evidence>
<evidence type="ECO:0000256" key="4">
    <source>
        <dbReference type="ARBA" id="ARBA00022859"/>
    </source>
</evidence>
<keyword evidence="6" id="KW-1015">Disulfide bond</keyword>
<dbReference type="Pfam" id="PF07678">
    <property type="entry name" value="TED_complement"/>
    <property type="match status" value="1"/>
</dbReference>
<dbReference type="Pfam" id="PF01835">
    <property type="entry name" value="MG2"/>
    <property type="match status" value="1"/>
</dbReference>
<dbReference type="InterPro" id="IPR011626">
    <property type="entry name" value="Alpha-macroglobulin_TED"/>
</dbReference>
<dbReference type="PROSITE" id="PS00477">
    <property type="entry name" value="ALPHA_2_MACROGLOBULIN"/>
    <property type="match status" value="1"/>
</dbReference>
<dbReference type="InterPro" id="IPR009048">
    <property type="entry name" value="A-macroglobulin_rcpt-bd"/>
</dbReference>
<keyword evidence="4" id="KW-0391">Immunity</keyword>
<keyword evidence="2" id="KW-0964">Secreted</keyword>
<evidence type="ECO:0000259" key="11">
    <source>
        <dbReference type="SMART" id="SM01359"/>
    </source>
</evidence>
<evidence type="ECO:0000259" key="12">
    <source>
        <dbReference type="SMART" id="SM01360"/>
    </source>
</evidence>
<dbReference type="InterPro" id="IPR011625">
    <property type="entry name" value="A2M_N_BRD"/>
</dbReference>
<keyword evidence="5" id="KW-0882">Thioester bond</keyword>
<dbReference type="VEuPathDB" id="VectorBase:AAEL001794"/>
<dbReference type="Gene3D" id="2.60.40.1930">
    <property type="match status" value="2"/>
</dbReference>
<evidence type="ECO:0000256" key="2">
    <source>
        <dbReference type="ARBA" id="ARBA00022525"/>
    </source>
</evidence>
<gene>
    <name evidence="14" type="ORF">AaeL_AAEL001802</name>
</gene>
<evidence type="ECO:0000256" key="7">
    <source>
        <dbReference type="ARBA" id="ARBA00023180"/>
    </source>
</evidence>
<dbReference type="SUPFAM" id="SSF48239">
    <property type="entry name" value="Terpenoid cyclases/Protein prenyltransferases"/>
    <property type="match status" value="1"/>
</dbReference>
<name>Q17K56_AEDAE</name>
<feature type="domain" description="Alpha-macroglobulin receptor-binding" evidence="13">
    <location>
        <begin position="1133"/>
        <end position="1220"/>
    </location>
</feature>
<comment type="subcellular location">
    <subcellularLocation>
        <location evidence="1">Secreted</location>
    </subcellularLocation>
</comment>
<reference evidence="14" key="2">
    <citation type="journal article" date="2007" name="Science">
        <title>Genome sequence of Aedes aegypti, a major arbovirus vector.</title>
        <authorList>
            <person name="Nene V."/>
            <person name="Wortman J.R."/>
            <person name="Lawson D."/>
            <person name="Haas B."/>
            <person name="Kodira C."/>
            <person name="Tu Z.J."/>
            <person name="Loftus B."/>
            <person name="Xi Z."/>
            <person name="Megy K."/>
            <person name="Grabherr M."/>
            <person name="Ren Q."/>
            <person name="Zdobnov E.M."/>
            <person name="Lobo N.F."/>
            <person name="Campbell K.S."/>
            <person name="Brown S.E."/>
            <person name="Bonaldo M.F."/>
            <person name="Zhu J."/>
            <person name="Sinkins S.P."/>
            <person name="Hogenkamp D.G."/>
            <person name="Amedeo P."/>
            <person name="Arensburger P."/>
            <person name="Atkinson P.W."/>
            <person name="Bidwell S."/>
            <person name="Biedler J."/>
            <person name="Birney E."/>
            <person name="Bruggner R.V."/>
            <person name="Costas J."/>
            <person name="Coy M.R."/>
            <person name="Crabtree J."/>
            <person name="Crawford M."/>
            <person name="Debruyn B."/>
            <person name="Decaprio D."/>
            <person name="Eiglmeier K."/>
            <person name="Eisenstadt E."/>
            <person name="El-Dorry H."/>
            <person name="Gelbart W.M."/>
            <person name="Gomes S.L."/>
            <person name="Hammond M."/>
            <person name="Hannick L.I."/>
            <person name="Hogan J.R."/>
            <person name="Holmes M.H."/>
            <person name="Jaffe D."/>
            <person name="Johnston J.S."/>
            <person name="Kennedy R.C."/>
            <person name="Koo H."/>
            <person name="Kravitz S."/>
            <person name="Kriventseva E.V."/>
            <person name="Kulp D."/>
            <person name="Labutti K."/>
            <person name="Lee E."/>
            <person name="Li S."/>
            <person name="Lovin D.D."/>
            <person name="Mao C."/>
            <person name="Mauceli E."/>
            <person name="Menck C.F."/>
            <person name="Miller J.R."/>
            <person name="Montgomery P."/>
            <person name="Mori A."/>
            <person name="Nascimento A.L."/>
            <person name="Naveira H.F."/>
            <person name="Nusbaum C."/>
            <person name="O'leary S."/>
            <person name="Orvis J."/>
            <person name="Pertea M."/>
            <person name="Quesneville H."/>
            <person name="Reidenbach K.R."/>
            <person name="Rogers Y.H."/>
            <person name="Roth C.W."/>
            <person name="Schneider J.R."/>
            <person name="Schatz M."/>
            <person name="Shumway M."/>
            <person name="Stanke M."/>
            <person name="Stinson E.O."/>
            <person name="Tubio J.M."/>
            <person name="Vanzee J.P."/>
            <person name="Verjovski-Almeida S."/>
            <person name="Werner D."/>
            <person name="White O."/>
            <person name="Wyder S."/>
            <person name="Zeng Q."/>
            <person name="Zhao Q."/>
            <person name="Zhao Y."/>
            <person name="Hill C.A."/>
            <person name="Raikhel A.S."/>
            <person name="Soares M.B."/>
            <person name="Knudson D.L."/>
            <person name="Lee N.H."/>
            <person name="Galagan J."/>
            <person name="Salzberg S.L."/>
            <person name="Paulsen I.T."/>
            <person name="Dimopoulos G."/>
            <person name="Collins F.H."/>
            <person name="Birren B."/>
            <person name="Fraser-Liggett C.M."/>
            <person name="Severson D.W."/>
        </authorList>
    </citation>
    <scope>NUCLEOTIDE SEQUENCE [LARGE SCALE GENOMIC DNA]</scope>
    <source>
        <strain evidence="14">Liverpool</strain>
    </source>
</reference>
<dbReference type="Gene3D" id="2.60.120.1540">
    <property type="match status" value="1"/>
</dbReference>
<dbReference type="PANTHER" id="PTHR11412">
    <property type="entry name" value="MACROGLOBULIN / COMPLEMENT"/>
    <property type="match status" value="1"/>
</dbReference>
<dbReference type="STRING" id="7159.Q17K56"/>
<dbReference type="Proteomes" id="UP000682892">
    <property type="component" value="Unassembled WGS sequence"/>
</dbReference>
<dbReference type="GO" id="GO:0005615">
    <property type="term" value="C:extracellular space"/>
    <property type="evidence" value="ECO:0007669"/>
    <property type="project" value="InterPro"/>
</dbReference>
<dbReference type="Pfam" id="PF17791">
    <property type="entry name" value="MG3"/>
    <property type="match status" value="1"/>
</dbReference>
<dbReference type="InterPro" id="IPR001599">
    <property type="entry name" value="Macroglobln_a2"/>
</dbReference>
<dbReference type="InterPro" id="IPR013783">
    <property type="entry name" value="Ig-like_fold"/>
</dbReference>